<dbReference type="RefSeq" id="WP_216437576.1">
    <property type="nucleotide sequence ID" value="NZ_JAHLQF010000001.1"/>
</dbReference>
<gene>
    <name evidence="1" type="ORF">KQI86_02490</name>
</gene>
<comment type="caution">
    <text evidence="1">The sequence shown here is derived from an EMBL/GenBank/DDBJ whole genome shotgun (WGS) entry which is preliminary data.</text>
</comment>
<accession>A0ABS6EDR1</accession>
<sequence length="183" mass="20998">MDKINLEVVIEDILNFGAKYAKTFNTKELEFSDKFREYCEENRCGNYGTNWMCPPGVGDIEKLKLEVMNFDKGIVYQTIYPVKNIKDRNETDKIRDMHNDFTRRLTEHLKDKHKISNILPMGAGPCKICPSCAYLKEEKCYYPQKAISSAEAYGINLGTLLTSCGLKFNYSEDSLAYVGVFLL</sequence>
<protein>
    <submittedName>
        <fullName evidence="1">DUF2284 domain-containing protein</fullName>
    </submittedName>
</protein>
<dbReference type="InterPro" id="IPR019271">
    <property type="entry name" value="DUF2284_metal-binding"/>
</dbReference>
<dbReference type="Proteomes" id="UP000726170">
    <property type="component" value="Unassembled WGS sequence"/>
</dbReference>
<dbReference type="EMBL" id="JAHLQF010000001">
    <property type="protein sequence ID" value="MBU5483178.1"/>
    <property type="molecule type" value="Genomic_DNA"/>
</dbReference>
<dbReference type="Pfam" id="PF10050">
    <property type="entry name" value="DUF2284"/>
    <property type="match status" value="1"/>
</dbReference>
<keyword evidence="2" id="KW-1185">Reference proteome</keyword>
<dbReference type="PIRSF" id="PIRSF018748">
    <property type="entry name" value="UCP018748"/>
    <property type="match status" value="1"/>
</dbReference>
<proteinExistence type="predicted"/>
<evidence type="ECO:0000313" key="2">
    <source>
        <dbReference type="Proteomes" id="UP000726170"/>
    </source>
</evidence>
<evidence type="ECO:0000313" key="1">
    <source>
        <dbReference type="EMBL" id="MBU5483178.1"/>
    </source>
</evidence>
<name>A0ABS6EDR1_9CLOT</name>
<organism evidence="1 2">
    <name type="scientific">Clostridium mobile</name>
    <dbReference type="NCBI Taxonomy" id="2841512"/>
    <lineage>
        <taxon>Bacteria</taxon>
        <taxon>Bacillati</taxon>
        <taxon>Bacillota</taxon>
        <taxon>Clostridia</taxon>
        <taxon>Eubacteriales</taxon>
        <taxon>Clostridiaceae</taxon>
        <taxon>Clostridium</taxon>
    </lineage>
</organism>
<reference evidence="1 2" key="1">
    <citation type="submission" date="2021-06" db="EMBL/GenBank/DDBJ databases">
        <authorList>
            <person name="Sun Q."/>
            <person name="Li D."/>
        </authorList>
    </citation>
    <scope>NUCLEOTIDE SEQUENCE [LARGE SCALE GENOMIC DNA]</scope>
    <source>
        <strain evidence="1 2">MSJ-11</strain>
    </source>
</reference>